<organism evidence="2 3">
    <name type="scientific">Abrus precatorius</name>
    <name type="common">Indian licorice</name>
    <name type="synonym">Glycine abrus</name>
    <dbReference type="NCBI Taxonomy" id="3816"/>
    <lineage>
        <taxon>Eukaryota</taxon>
        <taxon>Viridiplantae</taxon>
        <taxon>Streptophyta</taxon>
        <taxon>Embryophyta</taxon>
        <taxon>Tracheophyta</taxon>
        <taxon>Spermatophyta</taxon>
        <taxon>Magnoliopsida</taxon>
        <taxon>eudicotyledons</taxon>
        <taxon>Gunneridae</taxon>
        <taxon>Pentapetalae</taxon>
        <taxon>rosids</taxon>
        <taxon>fabids</taxon>
        <taxon>Fabales</taxon>
        <taxon>Fabaceae</taxon>
        <taxon>Papilionoideae</taxon>
        <taxon>50 kb inversion clade</taxon>
        <taxon>NPAAA clade</taxon>
        <taxon>indigoferoid/millettioid clade</taxon>
        <taxon>Abreae</taxon>
        <taxon>Abrus</taxon>
    </lineage>
</organism>
<feature type="compositionally biased region" description="Polar residues" evidence="1">
    <location>
        <begin position="205"/>
        <end position="214"/>
    </location>
</feature>
<reference evidence="2" key="1">
    <citation type="journal article" date="2019" name="Toxins">
        <title>Detection of Abrin-Like and Prepropulchellin-Like Toxin Genes and Transcripts Using Whole Genome Sequencing and Full-Length Transcript Sequencing of Abrus precatorius.</title>
        <authorList>
            <person name="Hovde B.T."/>
            <person name="Daligault H.E."/>
            <person name="Hanschen E.R."/>
            <person name="Kunde Y.A."/>
            <person name="Johnson M.B."/>
            <person name="Starkenburg S.R."/>
            <person name="Johnson S.L."/>
        </authorList>
    </citation>
    <scope>NUCLEOTIDE SEQUENCE [LARGE SCALE GENOMIC DNA]</scope>
</reference>
<evidence type="ECO:0000313" key="3">
    <source>
        <dbReference type="RefSeq" id="XP_027368214.1"/>
    </source>
</evidence>
<proteinExistence type="predicted"/>
<feature type="compositionally biased region" description="Acidic residues" evidence="1">
    <location>
        <begin position="217"/>
        <end position="230"/>
    </location>
</feature>
<accession>A0A8B8MLU7</accession>
<keyword evidence="2" id="KW-1185">Reference proteome</keyword>
<feature type="region of interest" description="Disordered" evidence="1">
    <location>
        <begin position="103"/>
        <end position="147"/>
    </location>
</feature>
<evidence type="ECO:0000256" key="1">
    <source>
        <dbReference type="SAM" id="MobiDB-lite"/>
    </source>
</evidence>
<evidence type="ECO:0000313" key="2">
    <source>
        <dbReference type="Proteomes" id="UP000694853"/>
    </source>
</evidence>
<dbReference type="RefSeq" id="XP_027368214.1">
    <property type="nucleotide sequence ID" value="XM_027512413.1"/>
</dbReference>
<feature type="region of interest" description="Disordered" evidence="1">
    <location>
        <begin position="176"/>
        <end position="261"/>
    </location>
</feature>
<dbReference type="GeneID" id="113874189"/>
<dbReference type="Proteomes" id="UP000694853">
    <property type="component" value="Unplaced"/>
</dbReference>
<dbReference type="AlphaFoldDB" id="A0A8B8MLU7"/>
<reference evidence="3" key="2">
    <citation type="submission" date="2025-08" db="UniProtKB">
        <authorList>
            <consortium name="RefSeq"/>
        </authorList>
    </citation>
    <scope>IDENTIFICATION</scope>
    <source>
        <tissue evidence="3">Young leaves</tissue>
    </source>
</reference>
<name>A0A8B8MLU7_ABRPR</name>
<gene>
    <name evidence="3" type="primary">LOC113874189</name>
</gene>
<feature type="compositionally biased region" description="Low complexity" evidence="1">
    <location>
        <begin position="176"/>
        <end position="204"/>
    </location>
</feature>
<dbReference type="KEGG" id="aprc:113874189"/>
<feature type="region of interest" description="Disordered" evidence="1">
    <location>
        <begin position="36"/>
        <end position="57"/>
    </location>
</feature>
<feature type="compositionally biased region" description="Low complexity" evidence="1">
    <location>
        <begin position="128"/>
        <end position="144"/>
    </location>
</feature>
<sequence>MRGLYLLVPPARSSSPGSLVFNPSYMLAQLEPPSYSASSSDSASSTTDAENASSLPTKAAKLKNRNCNRNRNFCSLPYCGFSNEFRTFSVPIVSLIASTADSPTLAYPDSPTDSKTEIDSATDSETYSVDAATADSDSSSSASSGERETRRAYLWHRAFFLQRILAAIDRPALPAASSSADSLSSSSVSSADSVDPDSPGVDSAISSAYLTSNSATETDDGTESGTDDGTDSATDSIGTLPDPDEGTNRLVDPFIPASARF</sequence>
<protein>
    <submittedName>
        <fullName evidence="3">Uncharacterized protein LOC113874189</fullName>
    </submittedName>
</protein>
<feature type="compositionally biased region" description="Low complexity" evidence="1">
    <location>
        <begin position="36"/>
        <end position="54"/>
    </location>
</feature>